<comment type="subcellular location">
    <subcellularLocation>
        <location evidence="1">Periplasm</location>
    </subcellularLocation>
</comment>
<dbReference type="GO" id="GO:0042597">
    <property type="term" value="C:periplasmic space"/>
    <property type="evidence" value="ECO:0007669"/>
    <property type="project" value="UniProtKB-SubCell"/>
</dbReference>
<dbReference type="eggNOG" id="COG0715">
    <property type="taxonomic scope" value="Bacteria"/>
</dbReference>
<name>T0BPD2_ALIAG</name>
<evidence type="ECO:0000313" key="5">
    <source>
        <dbReference type="EMBL" id="UNO49090.1"/>
    </source>
</evidence>
<dbReference type="OrthoDB" id="9802202at2"/>
<dbReference type="RefSeq" id="WP_021298106.1">
    <property type="nucleotide sequence ID" value="NZ_AURB01000172.1"/>
</dbReference>
<dbReference type="Proteomes" id="UP000829401">
    <property type="component" value="Chromosome"/>
</dbReference>
<dbReference type="InterPro" id="IPR015168">
    <property type="entry name" value="SsuA/THI5"/>
</dbReference>
<keyword evidence="6" id="KW-1185">Reference proteome</keyword>
<protein>
    <submittedName>
        <fullName evidence="5">Aliphatic sulfonate ABC transporter substrate-binding protein</fullName>
    </submittedName>
</protein>
<evidence type="ECO:0000313" key="6">
    <source>
        <dbReference type="Proteomes" id="UP000829401"/>
    </source>
</evidence>
<proteinExistence type="inferred from homology"/>
<dbReference type="PANTHER" id="PTHR30024:SF47">
    <property type="entry name" value="TAURINE-BINDING PERIPLASMIC PROTEIN"/>
    <property type="match status" value="1"/>
</dbReference>
<dbReference type="NCBIfam" id="TIGR01728">
    <property type="entry name" value="SsuA_fam"/>
    <property type="match status" value="1"/>
</dbReference>
<accession>A0A9E7CS67</accession>
<reference evidence="6" key="1">
    <citation type="journal article" date="2022" name="G3 (Bethesda)">
        <title>Unveiling the complete genome sequence of Alicyclobacillus acidoterrestris DSM 3922T, a taint-producing strain.</title>
        <authorList>
            <person name="Leonardo I.C."/>
            <person name="Barreto Crespo M.T."/>
            <person name="Gaspar F.B."/>
        </authorList>
    </citation>
    <scope>NUCLEOTIDE SEQUENCE [LARGE SCALE GENOMIC DNA]</scope>
    <source>
        <strain evidence="6">DSM 3922</strain>
    </source>
</reference>
<dbReference type="KEGG" id="aaco:K1I37_00535"/>
<dbReference type="GO" id="GO:0042626">
    <property type="term" value="F:ATPase-coupled transmembrane transporter activity"/>
    <property type="evidence" value="ECO:0007669"/>
    <property type="project" value="InterPro"/>
</dbReference>
<dbReference type="AlphaFoldDB" id="T0BPD2"/>
<dbReference type="Pfam" id="PF09084">
    <property type="entry name" value="NMT1"/>
    <property type="match status" value="1"/>
</dbReference>
<dbReference type="PROSITE" id="PS51257">
    <property type="entry name" value="PROKAR_LIPOPROTEIN"/>
    <property type="match status" value="1"/>
</dbReference>
<accession>T0BPD2</accession>
<dbReference type="SUPFAM" id="SSF53850">
    <property type="entry name" value="Periplasmic binding protein-like II"/>
    <property type="match status" value="1"/>
</dbReference>
<dbReference type="STRING" id="1356854.N007_14815"/>
<dbReference type="InterPro" id="IPR001638">
    <property type="entry name" value="Solute-binding_3/MltF_N"/>
</dbReference>
<dbReference type="InterPro" id="IPR010067">
    <property type="entry name" value="ABC_SsuA_sub-bd"/>
</dbReference>
<organism evidence="5 6">
    <name type="scientific">Alicyclobacillus acidoterrestris (strain ATCC 49025 / DSM 3922 / CIP 106132 / NCIMB 13137 / GD3B)</name>
    <dbReference type="NCBI Taxonomy" id="1356854"/>
    <lineage>
        <taxon>Bacteria</taxon>
        <taxon>Bacillati</taxon>
        <taxon>Bacillota</taxon>
        <taxon>Bacilli</taxon>
        <taxon>Bacillales</taxon>
        <taxon>Alicyclobacillaceae</taxon>
        <taxon>Alicyclobacillus</taxon>
    </lineage>
</organism>
<dbReference type="Gene3D" id="3.40.190.10">
    <property type="entry name" value="Periplasmic binding protein-like II"/>
    <property type="match status" value="2"/>
</dbReference>
<evidence type="ECO:0000256" key="4">
    <source>
        <dbReference type="ARBA" id="ARBA00022729"/>
    </source>
</evidence>
<comment type="similarity">
    <text evidence="2">Belongs to the bacterial solute-binding protein SsuA/TauA family.</text>
</comment>
<dbReference type="SMART" id="SM00062">
    <property type="entry name" value="PBPb"/>
    <property type="match status" value="1"/>
</dbReference>
<dbReference type="PANTHER" id="PTHR30024">
    <property type="entry name" value="ALIPHATIC SULFONATES-BINDING PROTEIN-RELATED"/>
    <property type="match status" value="1"/>
</dbReference>
<dbReference type="GO" id="GO:0016020">
    <property type="term" value="C:membrane"/>
    <property type="evidence" value="ECO:0007669"/>
    <property type="project" value="InterPro"/>
</dbReference>
<evidence type="ECO:0000256" key="3">
    <source>
        <dbReference type="ARBA" id="ARBA00022448"/>
    </source>
</evidence>
<keyword evidence="4" id="KW-0732">Signal</keyword>
<evidence type="ECO:0000256" key="1">
    <source>
        <dbReference type="ARBA" id="ARBA00004418"/>
    </source>
</evidence>
<evidence type="ECO:0000256" key="2">
    <source>
        <dbReference type="ARBA" id="ARBA00010742"/>
    </source>
</evidence>
<dbReference type="EMBL" id="CP080467">
    <property type="protein sequence ID" value="UNO49090.1"/>
    <property type="molecule type" value="Genomic_DNA"/>
</dbReference>
<sequence length="347" mass="36209">MKRTMLIGAIVAASGVALSGCATGGTNSSANNTAASSTSQTGADSTKALPVIRVAYMPDIHGAAPIVIAQQEGFFKNEGIDVQAVKFTSGPPEIDAMAAGQIDMAYIGPGAIFLAAEGKADIVAVDSLNLGDMILASPKSGITSIAGLKGHTIGVPEGTSGQMILNLALKKAGLKISDVKIVNMDVSSEVSAFVAGHVDAVATWNPYSSEIQQQVAGAKVLATDKTFMPDFTFPQVWTASPAFEKSHSALVQKFVDALAEANDWRMNHVQQAVSMTASYTGAPADSLTSQAGTTQWLSSSQIKTDMANGTVDKWIDNLEEQFVQSGTLPSVVQPSTFVKDTYYKNVP</sequence>
<keyword evidence="3" id="KW-0813">Transport</keyword>
<gene>
    <name evidence="5" type="ORF">K1I37_00535</name>
</gene>